<organism evidence="1 2">
    <name type="scientific">Fusarium decemcellulare</name>
    <dbReference type="NCBI Taxonomy" id="57161"/>
    <lineage>
        <taxon>Eukaryota</taxon>
        <taxon>Fungi</taxon>
        <taxon>Dikarya</taxon>
        <taxon>Ascomycota</taxon>
        <taxon>Pezizomycotina</taxon>
        <taxon>Sordariomycetes</taxon>
        <taxon>Hypocreomycetidae</taxon>
        <taxon>Hypocreales</taxon>
        <taxon>Nectriaceae</taxon>
        <taxon>Fusarium</taxon>
        <taxon>Fusarium decemcellulare species complex</taxon>
    </lineage>
</organism>
<accession>A0ACC1RH69</accession>
<name>A0ACC1RH69_9HYPO</name>
<dbReference type="Proteomes" id="UP001148629">
    <property type="component" value="Unassembled WGS sequence"/>
</dbReference>
<evidence type="ECO:0000313" key="1">
    <source>
        <dbReference type="EMBL" id="KAJ3519428.1"/>
    </source>
</evidence>
<reference evidence="1" key="1">
    <citation type="submission" date="2022-08" db="EMBL/GenBank/DDBJ databases">
        <title>Genome Sequence of Fusarium decemcellulare.</title>
        <authorList>
            <person name="Buettner E."/>
        </authorList>
    </citation>
    <scope>NUCLEOTIDE SEQUENCE</scope>
    <source>
        <strain evidence="1">Babe19</strain>
    </source>
</reference>
<gene>
    <name evidence="1" type="ORF">NM208_g14128</name>
</gene>
<keyword evidence="2" id="KW-1185">Reference proteome</keyword>
<comment type="caution">
    <text evidence="1">The sequence shown here is derived from an EMBL/GenBank/DDBJ whole genome shotgun (WGS) entry which is preliminary data.</text>
</comment>
<proteinExistence type="predicted"/>
<evidence type="ECO:0000313" key="2">
    <source>
        <dbReference type="Proteomes" id="UP001148629"/>
    </source>
</evidence>
<dbReference type="EMBL" id="JANRMS010003154">
    <property type="protein sequence ID" value="KAJ3519428.1"/>
    <property type="molecule type" value="Genomic_DNA"/>
</dbReference>
<protein>
    <submittedName>
        <fullName evidence="1">Uncharacterized protein</fullName>
    </submittedName>
</protein>
<sequence>MEDQGQHDMAAQQAAAKDYQPGLKVGNKTPSSAITREYAKADPVYIDKTVTLSQTYSEYRPIQGDGNCGWRGKSDKTSVSRPPNASAPAHSLHAISASSAAERVHIALFALAVCLGIGFSYFEKLVESGDQGKVEGEVARLLSMSQMIADVGGYSYFEDFLDEMIGLLRDVAQNMNNPQLAQILVLERWNDPNSAGGLIYYLRLLAATYLKANANTYTGFLTNSPSIEEYCRTNVELPDREIEHLGIIALVHTLLKPVNFVLEIAYLDRSPGTQANQYRFPDEANGQPIANLGPIIYLLYRPDHYDILYQPPIPIPSAPISMQVNRVSGFSHNTSIDATQSDLAQFSTIDFDALAMIPGFSSNPAMGGLAPLAPPPPSSSSEAFSPVQQSPWMPSYAEGLPTSAPQAAPPPPQPLMASPQPPTPPTSMAASSTMGPNPPMVVTSGLGPQTNLMPPPMRTTPGYHIRFSPVQLDYDETKNNFPEPTFQVTTNTFKNSIWNRAHYGNPDFHPEEWSPDDEHTDGRVGGKRKSKKESP</sequence>